<dbReference type="EMBL" id="BNAW01000050">
    <property type="protein sequence ID" value="GHG41248.1"/>
    <property type="molecule type" value="Genomic_DNA"/>
</dbReference>
<gene>
    <name evidence="1" type="ORF">GCM10017567_73460</name>
</gene>
<keyword evidence="2" id="KW-1185">Reference proteome</keyword>
<comment type="caution">
    <text evidence="1">The sequence shown here is derived from an EMBL/GenBank/DDBJ whole genome shotgun (WGS) entry which is preliminary data.</text>
</comment>
<reference evidence="2" key="1">
    <citation type="journal article" date="2019" name="Int. J. Syst. Evol. Microbiol.">
        <title>The Global Catalogue of Microorganisms (GCM) 10K type strain sequencing project: providing services to taxonomists for standard genome sequencing and annotation.</title>
        <authorList>
            <consortium name="The Broad Institute Genomics Platform"/>
            <consortium name="The Broad Institute Genome Sequencing Center for Infectious Disease"/>
            <person name="Wu L."/>
            <person name="Ma J."/>
        </authorList>
    </citation>
    <scope>NUCLEOTIDE SEQUENCE [LARGE SCALE GENOMIC DNA]</scope>
    <source>
        <strain evidence="2">CGMCC 4.7680</strain>
    </source>
</reference>
<organism evidence="1 2">
    <name type="scientific">Amycolatopsis bullii</name>
    <dbReference type="NCBI Taxonomy" id="941987"/>
    <lineage>
        <taxon>Bacteria</taxon>
        <taxon>Bacillati</taxon>
        <taxon>Actinomycetota</taxon>
        <taxon>Actinomycetes</taxon>
        <taxon>Pseudonocardiales</taxon>
        <taxon>Pseudonocardiaceae</taxon>
        <taxon>Amycolatopsis</taxon>
    </lineage>
</organism>
<evidence type="ECO:0000313" key="1">
    <source>
        <dbReference type="EMBL" id="GHG41248.1"/>
    </source>
</evidence>
<evidence type="ECO:0000313" key="2">
    <source>
        <dbReference type="Proteomes" id="UP000649955"/>
    </source>
</evidence>
<accession>A0ABQ3KR51</accession>
<sequence length="91" mass="9599">MQHGGSRGPAIRPIRTCIPTDAGEAIHKQSSAPRLFDLITDAEAKCLFRVGARPAGKIVSAILSGLLLSLAPGIAAADAPQWRLRRDIANC</sequence>
<proteinExistence type="predicted"/>
<protein>
    <submittedName>
        <fullName evidence="1">Uncharacterized protein</fullName>
    </submittedName>
</protein>
<name>A0ABQ3KR51_9PSEU</name>
<dbReference type="Proteomes" id="UP000649955">
    <property type="component" value="Unassembled WGS sequence"/>
</dbReference>